<comment type="caution">
    <text evidence="6">The sequence shown here is derived from an EMBL/GenBank/DDBJ whole genome shotgun (WGS) entry which is preliminary data.</text>
</comment>
<dbReference type="AlphaFoldDB" id="A0A2M9ZG92"/>
<dbReference type="PANTHER" id="PTHR42742:SF3">
    <property type="entry name" value="FRUCTOKINASE"/>
    <property type="match status" value="1"/>
</dbReference>
<evidence type="ECO:0000259" key="5">
    <source>
        <dbReference type="Pfam" id="PF20511"/>
    </source>
</evidence>
<dbReference type="GO" id="GO:0004476">
    <property type="term" value="F:mannose-6-phosphate isomerase activity"/>
    <property type="evidence" value="ECO:0007669"/>
    <property type="project" value="InterPro"/>
</dbReference>
<dbReference type="Gene3D" id="2.60.120.10">
    <property type="entry name" value="Jelly Rolls"/>
    <property type="match status" value="2"/>
</dbReference>
<protein>
    <submittedName>
        <fullName evidence="6">Mannose-6-phosphate isomerase</fullName>
    </submittedName>
</protein>
<dbReference type="GO" id="GO:0005975">
    <property type="term" value="P:carbohydrate metabolic process"/>
    <property type="evidence" value="ECO:0007669"/>
    <property type="project" value="InterPro"/>
</dbReference>
<dbReference type="Pfam" id="PF20511">
    <property type="entry name" value="PMI_typeI_cat"/>
    <property type="match status" value="1"/>
</dbReference>
<accession>A0A2M9ZG92</accession>
<dbReference type="InterPro" id="IPR051804">
    <property type="entry name" value="Carb_Metab_Reg_Kinase/Isom"/>
</dbReference>
<evidence type="ECO:0000256" key="4">
    <source>
        <dbReference type="PIRSR" id="PIRSR036894-2"/>
    </source>
</evidence>
<dbReference type="Proteomes" id="UP000231912">
    <property type="component" value="Unassembled WGS sequence"/>
</dbReference>
<feature type="binding site" evidence="3">
    <location>
        <position position="117"/>
    </location>
    <ligand>
        <name>Zn(2+)</name>
        <dbReference type="ChEBI" id="CHEBI:29105"/>
    </ligand>
</feature>
<gene>
    <name evidence="6" type="ORF">CH371_05010</name>
</gene>
<dbReference type="CDD" id="cd07010">
    <property type="entry name" value="cupin_PMI_type_I_N_bac"/>
    <property type="match status" value="1"/>
</dbReference>
<keyword evidence="2 3" id="KW-0862">Zinc</keyword>
<feature type="binding site" evidence="3">
    <location>
        <position position="99"/>
    </location>
    <ligand>
        <name>Zn(2+)</name>
        <dbReference type="ChEBI" id="CHEBI:29105"/>
    </ligand>
</feature>
<evidence type="ECO:0000256" key="2">
    <source>
        <dbReference type="ARBA" id="ARBA00022833"/>
    </source>
</evidence>
<organism evidence="6 7">
    <name type="scientific">Leptospira wolffii</name>
    <dbReference type="NCBI Taxonomy" id="409998"/>
    <lineage>
        <taxon>Bacteria</taxon>
        <taxon>Pseudomonadati</taxon>
        <taxon>Spirochaetota</taxon>
        <taxon>Spirochaetia</taxon>
        <taxon>Leptospirales</taxon>
        <taxon>Leptospiraceae</taxon>
        <taxon>Leptospira</taxon>
    </lineage>
</organism>
<evidence type="ECO:0000256" key="1">
    <source>
        <dbReference type="ARBA" id="ARBA00022723"/>
    </source>
</evidence>
<feature type="binding site" evidence="3">
    <location>
        <position position="175"/>
    </location>
    <ligand>
        <name>Zn(2+)</name>
        <dbReference type="ChEBI" id="CHEBI:29105"/>
    </ligand>
</feature>
<evidence type="ECO:0000313" key="6">
    <source>
        <dbReference type="EMBL" id="PJZ67394.1"/>
    </source>
</evidence>
<comment type="cofactor">
    <cofactor evidence="3">
        <name>Zn(2+)</name>
        <dbReference type="ChEBI" id="CHEBI:29105"/>
    </cofactor>
    <text evidence="3">Binds 1 zinc ion per subunit.</text>
</comment>
<dbReference type="EMBL" id="NPDT01000001">
    <property type="protein sequence ID" value="PJZ67394.1"/>
    <property type="molecule type" value="Genomic_DNA"/>
</dbReference>
<keyword evidence="1 3" id="KW-0479">Metal-binding</keyword>
<dbReference type="SUPFAM" id="SSF51182">
    <property type="entry name" value="RmlC-like cupins"/>
    <property type="match status" value="1"/>
</dbReference>
<feature type="active site" evidence="4">
    <location>
        <position position="195"/>
    </location>
</feature>
<dbReference type="PIRSF" id="PIRSF036894">
    <property type="entry name" value="PMI_Firm_short"/>
    <property type="match status" value="1"/>
</dbReference>
<evidence type="ECO:0000313" key="7">
    <source>
        <dbReference type="Proteomes" id="UP000231912"/>
    </source>
</evidence>
<feature type="domain" description="Phosphomannose isomerase type I catalytic" evidence="5">
    <location>
        <begin position="4"/>
        <end position="107"/>
    </location>
</feature>
<dbReference type="InterPro" id="IPR011051">
    <property type="entry name" value="RmlC_Cupin_sf"/>
</dbReference>
<sequence>MQKVFQFEPIYKEKVWGGRKLETFLGRNLPPGEIGESWEISDYGSDLSVIVNGEYSGKTLREAYRSDPDSVLGKPFRGKDFPLLIKLIDAKEKLSVQVHPDDAYADKFDPESSGKKEAWTVLQADTGSKLVCGFSRKTNREEFADYVKSNRVEEVLNEVEVSELDSFLLNPGRIHAIGAGILLMEVQQSSDSTYRVYDYGRPRELHLSKALDVLDYSSADPQDRLSRKRIDAAGYERFLLTANDKFRMEILESDREILLPAFSQEPVFHVLMILEGNCIVEGLDLKKGDTVLVTAAGIREGVVCRPESPKLRLAWSGPGTDWIAFNADSR</sequence>
<reference evidence="6 7" key="1">
    <citation type="submission" date="2017-07" db="EMBL/GenBank/DDBJ databases">
        <title>Leptospira spp. isolated from tropical soils.</title>
        <authorList>
            <person name="Thibeaux R."/>
            <person name="Iraola G."/>
            <person name="Ferres I."/>
            <person name="Bierque E."/>
            <person name="Girault D."/>
            <person name="Soupe-Gilbert M.-E."/>
            <person name="Picardeau M."/>
            <person name="Goarant C."/>
        </authorList>
    </citation>
    <scope>NUCLEOTIDE SEQUENCE [LARGE SCALE GENOMIC DNA]</scope>
    <source>
        <strain evidence="6 7">FH2-C-A2</strain>
    </source>
</reference>
<dbReference type="PANTHER" id="PTHR42742">
    <property type="entry name" value="TRANSCRIPTIONAL REPRESSOR MPRA"/>
    <property type="match status" value="1"/>
</dbReference>
<evidence type="ECO:0000256" key="3">
    <source>
        <dbReference type="PIRSR" id="PIRSR036894-1"/>
    </source>
</evidence>
<keyword evidence="6" id="KW-0413">Isomerase</keyword>
<dbReference type="InterPro" id="IPR046457">
    <property type="entry name" value="PMI_typeI_cat"/>
</dbReference>
<dbReference type="InterPro" id="IPR014628">
    <property type="entry name" value="Man6P_isomerase_Firm_short"/>
</dbReference>
<dbReference type="GO" id="GO:0008270">
    <property type="term" value="F:zinc ion binding"/>
    <property type="evidence" value="ECO:0007669"/>
    <property type="project" value="InterPro"/>
</dbReference>
<dbReference type="InterPro" id="IPR014710">
    <property type="entry name" value="RmlC-like_jellyroll"/>
</dbReference>
<name>A0A2M9ZG92_9LEPT</name>
<proteinExistence type="predicted"/>
<dbReference type="RefSeq" id="WP_100757896.1">
    <property type="nucleotide sequence ID" value="NZ_NPDT01000001.1"/>
</dbReference>